<accession>T0FBP4</accession>
<name>T0FBP4_9LEPT</name>
<gene>
    <name evidence="1" type="ORF">LEP1GSC050_2850</name>
</gene>
<keyword evidence="2" id="KW-1185">Reference proteome</keyword>
<dbReference type="RefSeq" id="WP_010571049.1">
    <property type="nucleotide sequence ID" value="NZ_AHMO02000008.1"/>
</dbReference>
<protein>
    <submittedName>
        <fullName evidence="1">Uncharacterized protein</fullName>
    </submittedName>
</protein>
<sequence>MFRIAFLVAGFSQRTNSRIGLKSPRSRKKPVLFQAGMNLLSDVLLLRRLTPEEREFLLALLKWKGISFFEWVTSSGFPSVSKDTLIWKSDSQPEDIAQTKDWSREACLLGRFDREEKNAFLRAGANRIYDLTVFPLDEFPIFRPSKPIHPEAILLTRNENLYYKYRSLFRAAGSNAYWCRDIFGLPNLLKETKPGLLILDAESFEARELIEKLRPILGVPYFPLSFCLIDFGRENVYQDLARGLKDLAKAFFDPKDLLLFIRDRFALRSACEESGYQAIVWGGTPRNIREYEFPNIPKIPDDKGQSVLNGRIRRMFLWLGDGAIRGDSSA</sequence>
<dbReference type="AlphaFoldDB" id="T0FBP4"/>
<dbReference type="EMBL" id="AHMO02000008">
    <property type="protein sequence ID" value="EQA44992.1"/>
    <property type="molecule type" value="Genomic_DNA"/>
</dbReference>
<evidence type="ECO:0000313" key="2">
    <source>
        <dbReference type="Proteomes" id="UP000015454"/>
    </source>
</evidence>
<organism evidence="1 2">
    <name type="scientific">Leptospira broomii serovar Hurstbridge str. 5399</name>
    <dbReference type="NCBI Taxonomy" id="1049789"/>
    <lineage>
        <taxon>Bacteria</taxon>
        <taxon>Pseudomonadati</taxon>
        <taxon>Spirochaetota</taxon>
        <taxon>Spirochaetia</taxon>
        <taxon>Leptospirales</taxon>
        <taxon>Leptospiraceae</taxon>
        <taxon>Leptospira</taxon>
    </lineage>
</organism>
<evidence type="ECO:0000313" key="1">
    <source>
        <dbReference type="EMBL" id="EQA44992.1"/>
    </source>
</evidence>
<reference evidence="1" key="1">
    <citation type="submission" date="2013-05" db="EMBL/GenBank/DDBJ databases">
        <authorList>
            <person name="Harkins D.M."/>
            <person name="Durkin A.S."/>
            <person name="Brinkac L.M."/>
            <person name="Haft D.H."/>
            <person name="Selengut J.D."/>
            <person name="Sanka R."/>
            <person name="DePew J."/>
            <person name="Purushe J."/>
            <person name="Hartskeerl R.A."/>
            <person name="Ahmed A."/>
            <person name="van der Linden H."/>
            <person name="Goris M.G.A."/>
            <person name="Vinetz J.M."/>
            <person name="Sutton G.G."/>
            <person name="Nierman W.C."/>
            <person name="Fouts D.E."/>
        </authorList>
    </citation>
    <scope>NUCLEOTIDE SEQUENCE [LARGE SCALE GENOMIC DNA]</scope>
    <source>
        <strain evidence="1">5399</strain>
    </source>
</reference>
<dbReference type="Proteomes" id="UP000015454">
    <property type="component" value="Unassembled WGS sequence"/>
</dbReference>
<comment type="caution">
    <text evidence="1">The sequence shown here is derived from an EMBL/GenBank/DDBJ whole genome shotgun (WGS) entry which is preliminary data.</text>
</comment>
<dbReference type="STRING" id="1049789.LEP1GSC050_2850"/>
<proteinExistence type="predicted"/>